<dbReference type="GO" id="GO:0005737">
    <property type="term" value="C:cytoplasm"/>
    <property type="evidence" value="ECO:0007669"/>
    <property type="project" value="TreeGrafter"/>
</dbReference>
<dbReference type="STRING" id="1109443.G4TY06"/>
<evidence type="ECO:0000256" key="11">
    <source>
        <dbReference type="PIRSR" id="PIRSR601019-2"/>
    </source>
</evidence>
<dbReference type="GO" id="GO:0005525">
    <property type="term" value="F:GTP binding"/>
    <property type="evidence" value="ECO:0007669"/>
    <property type="project" value="UniProtKB-KW"/>
</dbReference>
<dbReference type="PRINTS" id="PR00318">
    <property type="entry name" value="GPROTEINA"/>
</dbReference>
<name>G4TY06_SERID</name>
<dbReference type="SUPFAM" id="SSF47895">
    <property type="entry name" value="Transducin (alpha subunit), insertion domain"/>
    <property type="match status" value="1"/>
</dbReference>
<dbReference type="GO" id="GO:0007189">
    <property type="term" value="P:adenylate cyclase-activating G protein-coupled receptor signaling pathway"/>
    <property type="evidence" value="ECO:0007669"/>
    <property type="project" value="TreeGrafter"/>
</dbReference>
<proteinExistence type="predicted"/>
<dbReference type="Gene3D" id="3.40.50.300">
    <property type="entry name" value="P-loop containing nucleotide triphosphate hydrolases"/>
    <property type="match status" value="2"/>
</dbReference>
<evidence type="ECO:0000256" key="5">
    <source>
        <dbReference type="ARBA" id="ARBA00022842"/>
    </source>
</evidence>
<gene>
    <name evidence="13" type="ORF">PIIN_10192</name>
</gene>
<dbReference type="SMART" id="SM00275">
    <property type="entry name" value="G_alpha"/>
    <property type="match status" value="1"/>
</dbReference>
<keyword evidence="6 10" id="KW-0342">GTP-binding</keyword>
<feature type="binding site" evidence="10">
    <location>
        <begin position="316"/>
        <end position="320"/>
    </location>
    <ligand>
        <name>GTP</name>
        <dbReference type="ChEBI" id="CHEBI:37565"/>
    </ligand>
</feature>
<dbReference type="OMA" id="ICKPDYM"/>
<evidence type="ECO:0000256" key="12">
    <source>
        <dbReference type="SAM" id="MobiDB-lite"/>
    </source>
</evidence>
<accession>G4TY06</accession>
<feature type="binding site" evidence="10">
    <location>
        <position position="440"/>
    </location>
    <ligand>
        <name>GTP</name>
        <dbReference type="ChEBI" id="CHEBI:37565"/>
    </ligand>
</feature>
<dbReference type="InterPro" id="IPR027417">
    <property type="entry name" value="P-loop_NTPase"/>
</dbReference>
<evidence type="ECO:0000256" key="10">
    <source>
        <dbReference type="PIRSR" id="PIRSR601019-1"/>
    </source>
</evidence>
<keyword evidence="3 11" id="KW-0479">Metal-binding</keyword>
<evidence type="ECO:0000256" key="4">
    <source>
        <dbReference type="ARBA" id="ARBA00022741"/>
    </source>
</evidence>
<dbReference type="Pfam" id="PF00503">
    <property type="entry name" value="G-alpha"/>
    <property type="match status" value="1"/>
</dbReference>
<feature type="binding site" evidence="11">
    <location>
        <position position="297"/>
    </location>
    <ligand>
        <name>Mg(2+)</name>
        <dbReference type="ChEBI" id="CHEBI:18420"/>
    </ligand>
</feature>
<dbReference type="eggNOG" id="KOG0082">
    <property type="taxonomic scope" value="Eukaryota"/>
</dbReference>
<comment type="subunit">
    <text evidence="1">G proteins are composed of 3 units; alpha, beta and gamma. The alpha chain contains the guanine nucleotide binding site.</text>
</comment>
<dbReference type="InParanoid" id="G4TY06"/>
<dbReference type="InterPro" id="IPR011025">
    <property type="entry name" value="GproteinA_insert"/>
</dbReference>
<reference evidence="13 14" key="1">
    <citation type="journal article" date="2011" name="PLoS Pathog.">
        <title>Endophytic Life Strategies Decoded by Genome and Transcriptome Analyses of the Mutualistic Root Symbiont Piriformospora indica.</title>
        <authorList>
            <person name="Zuccaro A."/>
            <person name="Lahrmann U."/>
            <person name="Guldener U."/>
            <person name="Langen G."/>
            <person name="Pfiffi S."/>
            <person name="Biedenkopf D."/>
            <person name="Wong P."/>
            <person name="Samans B."/>
            <person name="Grimm C."/>
            <person name="Basiewicz M."/>
            <person name="Murat C."/>
            <person name="Martin F."/>
            <person name="Kogel K.H."/>
        </authorList>
    </citation>
    <scope>NUCLEOTIDE SEQUENCE [LARGE SCALE GENOMIC DNA]</scope>
    <source>
        <strain evidence="13 14">DSM 11827</strain>
    </source>
</reference>
<dbReference type="PROSITE" id="PS51882">
    <property type="entry name" value="G_ALPHA"/>
    <property type="match status" value="1"/>
</dbReference>
<keyword evidence="14" id="KW-1185">Reference proteome</keyword>
<dbReference type="CDD" id="cd00066">
    <property type="entry name" value="G-alpha"/>
    <property type="match status" value="1"/>
</dbReference>
<dbReference type="GO" id="GO:0003924">
    <property type="term" value="F:GTPase activity"/>
    <property type="evidence" value="ECO:0007669"/>
    <property type="project" value="InterPro"/>
</dbReference>
<dbReference type="OrthoDB" id="5817230at2759"/>
<dbReference type="FunFam" id="3.40.50.300:FF:000181">
    <property type="entry name" value="Guanine nucleotide-binding protein subunit alpha"/>
    <property type="match status" value="1"/>
</dbReference>
<evidence type="ECO:0000256" key="8">
    <source>
        <dbReference type="ARBA" id="ARBA00023224"/>
    </source>
</evidence>
<evidence type="ECO:0000256" key="7">
    <source>
        <dbReference type="ARBA" id="ARBA00023139"/>
    </source>
</evidence>
<dbReference type="FunFam" id="3.40.50.300:FF:000692">
    <property type="entry name" value="Guanine nucleotide-binding protein subunit alpha"/>
    <property type="match status" value="1"/>
</dbReference>
<dbReference type="GO" id="GO:0001664">
    <property type="term" value="F:G protein-coupled receptor binding"/>
    <property type="evidence" value="ECO:0007669"/>
    <property type="project" value="InterPro"/>
</dbReference>
<keyword evidence="5 11" id="KW-0460">Magnesium</keyword>
<dbReference type="PANTHER" id="PTHR10218">
    <property type="entry name" value="GTP-BINDING PROTEIN ALPHA SUBUNIT"/>
    <property type="match status" value="1"/>
</dbReference>
<evidence type="ECO:0000313" key="14">
    <source>
        <dbReference type="Proteomes" id="UP000007148"/>
    </source>
</evidence>
<keyword evidence="7" id="KW-0564">Palmitate</keyword>
<evidence type="ECO:0000313" key="13">
    <source>
        <dbReference type="EMBL" id="CCA76199.1"/>
    </source>
</evidence>
<evidence type="ECO:0000256" key="9">
    <source>
        <dbReference type="ARBA" id="ARBA00023288"/>
    </source>
</evidence>
<dbReference type="SUPFAM" id="SSF52540">
    <property type="entry name" value="P-loop containing nucleoside triphosphate hydrolases"/>
    <property type="match status" value="1"/>
</dbReference>
<dbReference type="InterPro" id="IPR001019">
    <property type="entry name" value="Gprotein_alpha_su"/>
</dbReference>
<keyword evidence="4 10" id="KW-0547">Nucleotide-binding</keyword>
<sequence length="468" mass="51973">MGACFSSSAHDKERERSANIDRAIEEDAKRFKKECKILLLGSGESGKSTIVKQMKIIHQNGYSHAELLMFRPTIYRNLLESAEAAVLAMRKLDIQPAMEANRTNDVLSRIEVWCSRMRSEGWWGGERGARGALMWMDGELESEAAKVATIGASSPIPAPLAAHNPTNSADGVTLGSFFHASQVGYNGDVDGPLQLAQTSDSSGSSTNVSRSKSEKEKDAALSTYDPRNPDAGLPLEIAQAIHDLFEDPMFKYLVEERSGEFYMMDSGVYFMEHALRIASGPEYVPTTTDVLRARAKSVGIAETRFDMGPLSIHMFDVGGQRSERKKWIHCFEAVTSIIFCVALSEYDQGLIEAKTTNRLVESLVLFNSIVHSQWFVRTSIVLFLNKMDVFKKKIPKIPLSNHFSEYAGGPDVQKAAKFILWKFTQENRGKLSIYPHLTQATNTNKIKLVFAAVKETILSNSLKESGIL</sequence>
<dbReference type="EMBL" id="CAFZ01000645">
    <property type="protein sequence ID" value="CCA76199.1"/>
    <property type="molecule type" value="Genomic_DNA"/>
</dbReference>
<dbReference type="GO" id="GO:0046872">
    <property type="term" value="F:metal ion binding"/>
    <property type="evidence" value="ECO:0007669"/>
    <property type="project" value="UniProtKB-KW"/>
</dbReference>
<feature type="binding site" evidence="10">
    <location>
        <begin position="385"/>
        <end position="388"/>
    </location>
    <ligand>
        <name>GTP</name>
        <dbReference type="ChEBI" id="CHEBI:37565"/>
    </ligand>
</feature>
<dbReference type="PANTHER" id="PTHR10218:SF369">
    <property type="entry name" value="GUANINE NUCLEOTIDE-BINDING PROTEIN ALPHA-2 SUBUNIT"/>
    <property type="match status" value="1"/>
</dbReference>
<evidence type="ECO:0000256" key="1">
    <source>
        <dbReference type="ARBA" id="ARBA00011356"/>
    </source>
</evidence>
<feature type="binding site" evidence="10">
    <location>
        <begin position="265"/>
        <end position="266"/>
    </location>
    <ligand>
        <name>GTP</name>
        <dbReference type="ChEBI" id="CHEBI:37565"/>
    </ligand>
</feature>
<dbReference type="FunCoup" id="G4TY06">
    <property type="interactions" value="124"/>
</dbReference>
<dbReference type="InterPro" id="IPR002975">
    <property type="entry name" value="Fungi_Gprotein_alpha"/>
</dbReference>
<keyword evidence="8" id="KW-0807">Transducer</keyword>
<dbReference type="GO" id="GO:0031683">
    <property type="term" value="F:G-protein beta/gamma-subunit complex binding"/>
    <property type="evidence" value="ECO:0007669"/>
    <property type="project" value="InterPro"/>
</dbReference>
<dbReference type="GO" id="GO:0005834">
    <property type="term" value="C:heterotrimeric G-protein complex"/>
    <property type="evidence" value="ECO:0007669"/>
    <property type="project" value="InterPro"/>
</dbReference>
<dbReference type="Gene3D" id="1.10.400.10">
    <property type="entry name" value="GI Alpha 1, domain 2-like"/>
    <property type="match status" value="1"/>
</dbReference>
<evidence type="ECO:0000256" key="6">
    <source>
        <dbReference type="ARBA" id="ARBA00023134"/>
    </source>
</evidence>
<dbReference type="AlphaFoldDB" id="G4TY06"/>
<organism evidence="13 14">
    <name type="scientific">Serendipita indica (strain DSM 11827)</name>
    <name type="common">Root endophyte fungus</name>
    <name type="synonym">Piriformospora indica</name>
    <dbReference type="NCBI Taxonomy" id="1109443"/>
    <lineage>
        <taxon>Eukaryota</taxon>
        <taxon>Fungi</taxon>
        <taxon>Dikarya</taxon>
        <taxon>Basidiomycota</taxon>
        <taxon>Agaricomycotina</taxon>
        <taxon>Agaricomycetes</taxon>
        <taxon>Sebacinales</taxon>
        <taxon>Serendipitaceae</taxon>
        <taxon>Serendipita</taxon>
    </lineage>
</organism>
<comment type="caution">
    <text evidence="13">The sequence shown here is derived from an EMBL/GenBank/DDBJ whole genome shotgun (WGS) entry which is preliminary data.</text>
</comment>
<feature type="binding site" evidence="10">
    <location>
        <begin position="44"/>
        <end position="49"/>
    </location>
    <ligand>
        <name>GTP</name>
        <dbReference type="ChEBI" id="CHEBI:37565"/>
    </ligand>
</feature>
<feature type="region of interest" description="Disordered" evidence="12">
    <location>
        <begin position="189"/>
        <end position="228"/>
    </location>
</feature>
<evidence type="ECO:0000256" key="3">
    <source>
        <dbReference type="ARBA" id="ARBA00022723"/>
    </source>
</evidence>
<dbReference type="HOGENOM" id="CLU_014184_0_1_1"/>
<dbReference type="GO" id="GO:0010255">
    <property type="term" value="P:glucose mediated signaling pathway"/>
    <property type="evidence" value="ECO:0007669"/>
    <property type="project" value="UniProtKB-ARBA"/>
</dbReference>
<protein>
    <submittedName>
        <fullName evidence="13">Related to guanine nucleotide-binding protein alpha-3 subunit</fullName>
    </submittedName>
</protein>
<keyword evidence="2" id="KW-0519">Myristate</keyword>
<feature type="compositionally biased region" description="Low complexity" evidence="12">
    <location>
        <begin position="199"/>
        <end position="210"/>
    </location>
</feature>
<keyword evidence="9" id="KW-0449">Lipoprotein</keyword>
<dbReference type="PRINTS" id="PR01241">
    <property type="entry name" value="GPROTEINAFNG"/>
</dbReference>
<feature type="binding site" evidence="11">
    <location>
        <position position="48"/>
    </location>
    <ligand>
        <name>Mg(2+)</name>
        <dbReference type="ChEBI" id="CHEBI:18420"/>
    </ligand>
</feature>
<evidence type="ECO:0000256" key="2">
    <source>
        <dbReference type="ARBA" id="ARBA00022707"/>
    </source>
</evidence>
<dbReference type="Proteomes" id="UP000007148">
    <property type="component" value="Unassembled WGS sequence"/>
</dbReference>